<dbReference type="EMBL" id="VFOX01000001">
    <property type="protein sequence ID" value="TQL85484.1"/>
    <property type="molecule type" value="Genomic_DNA"/>
</dbReference>
<evidence type="ECO:0000313" key="2">
    <source>
        <dbReference type="EMBL" id="TQL85484.1"/>
    </source>
</evidence>
<keyword evidence="3" id="KW-1185">Reference proteome</keyword>
<comment type="caution">
    <text evidence="2">The sequence shown here is derived from an EMBL/GenBank/DDBJ whole genome shotgun (WGS) entry which is preliminary data.</text>
</comment>
<reference evidence="2 3" key="1">
    <citation type="submission" date="2019-06" db="EMBL/GenBank/DDBJ databases">
        <title>Sequencing the genomes of 1000 actinobacteria strains.</title>
        <authorList>
            <person name="Klenk H.-P."/>
        </authorList>
    </citation>
    <scope>NUCLEOTIDE SEQUENCE [LARGE SCALE GENOMIC DNA]</scope>
    <source>
        <strain evidence="2 3">DSM 20169</strain>
    </source>
</reference>
<dbReference type="AlphaFoldDB" id="A0A543BKZ2"/>
<sequence length="181" mass="19052">MTLRRHPHTRTQQPSVTPKPGVVVPAVLPQILLEAVNADTLIVTVNGDRLAATPIHPDEITGTVTELVARLGSPTRVEVRELDGSVHADILTPPTPEPRSPFAPPEDDAPAPVTVPNLLEFTADGFVPGEDVALALVLCHTSAGPTGTARALIDRAEQPSITGEVILLGRISGTTSVQRID</sequence>
<evidence type="ECO:0000256" key="1">
    <source>
        <dbReference type="SAM" id="MobiDB-lite"/>
    </source>
</evidence>
<dbReference type="Proteomes" id="UP000317209">
    <property type="component" value="Unassembled WGS sequence"/>
</dbReference>
<name>A0A543BKZ2_9MICO</name>
<gene>
    <name evidence="2" type="ORF">FB560_1100</name>
</gene>
<protein>
    <submittedName>
        <fullName evidence="2">Uncharacterized protein</fullName>
    </submittedName>
</protein>
<evidence type="ECO:0000313" key="3">
    <source>
        <dbReference type="Proteomes" id="UP000317209"/>
    </source>
</evidence>
<proteinExistence type="predicted"/>
<feature type="compositionally biased region" description="Pro residues" evidence="1">
    <location>
        <begin position="93"/>
        <end position="104"/>
    </location>
</feature>
<organism evidence="2 3">
    <name type="scientific">Microbacterium saperdae</name>
    <dbReference type="NCBI Taxonomy" id="69368"/>
    <lineage>
        <taxon>Bacteria</taxon>
        <taxon>Bacillati</taxon>
        <taxon>Actinomycetota</taxon>
        <taxon>Actinomycetes</taxon>
        <taxon>Micrococcales</taxon>
        <taxon>Microbacteriaceae</taxon>
        <taxon>Microbacterium</taxon>
    </lineage>
</organism>
<feature type="region of interest" description="Disordered" evidence="1">
    <location>
        <begin position="88"/>
        <end position="109"/>
    </location>
</feature>
<accession>A0A543BKZ2</accession>